<organism evidence="1 2">
    <name type="scientific">Petrolisthes cinctipes</name>
    <name type="common">Flat porcelain crab</name>
    <dbReference type="NCBI Taxonomy" id="88211"/>
    <lineage>
        <taxon>Eukaryota</taxon>
        <taxon>Metazoa</taxon>
        <taxon>Ecdysozoa</taxon>
        <taxon>Arthropoda</taxon>
        <taxon>Crustacea</taxon>
        <taxon>Multicrustacea</taxon>
        <taxon>Malacostraca</taxon>
        <taxon>Eumalacostraca</taxon>
        <taxon>Eucarida</taxon>
        <taxon>Decapoda</taxon>
        <taxon>Pleocyemata</taxon>
        <taxon>Anomura</taxon>
        <taxon>Galatheoidea</taxon>
        <taxon>Porcellanidae</taxon>
        <taxon>Petrolisthes</taxon>
    </lineage>
</organism>
<gene>
    <name evidence="1" type="ORF">Pcinc_033701</name>
</gene>
<comment type="caution">
    <text evidence="1">The sequence shown here is derived from an EMBL/GenBank/DDBJ whole genome shotgun (WGS) entry which is preliminary data.</text>
</comment>
<dbReference type="AlphaFoldDB" id="A0AAE1ERW7"/>
<dbReference type="Proteomes" id="UP001286313">
    <property type="component" value="Unassembled WGS sequence"/>
</dbReference>
<proteinExistence type="predicted"/>
<protein>
    <submittedName>
        <fullName evidence="1">Uncharacterized protein</fullName>
    </submittedName>
</protein>
<name>A0AAE1ERW7_PETCI</name>
<dbReference type="EMBL" id="JAWQEG010004785">
    <property type="protein sequence ID" value="KAK3860237.1"/>
    <property type="molecule type" value="Genomic_DNA"/>
</dbReference>
<evidence type="ECO:0000313" key="1">
    <source>
        <dbReference type="EMBL" id="KAK3860237.1"/>
    </source>
</evidence>
<sequence>MNLIIKRDIIIHATSPSSISLPHLLHLLLLHLFPSPSFTSFPHLPSLPFPIFFSSFLSSPSFSFFPHLHAPPLLTSFLPSFTSSIL</sequence>
<accession>A0AAE1ERW7</accession>
<reference evidence="1" key="1">
    <citation type="submission" date="2023-10" db="EMBL/GenBank/DDBJ databases">
        <title>Genome assemblies of two species of porcelain crab, Petrolisthes cinctipes and Petrolisthes manimaculis (Anomura: Porcellanidae).</title>
        <authorList>
            <person name="Angst P."/>
        </authorList>
    </citation>
    <scope>NUCLEOTIDE SEQUENCE</scope>
    <source>
        <strain evidence="1">PB745_01</strain>
        <tissue evidence="1">Gill</tissue>
    </source>
</reference>
<evidence type="ECO:0000313" key="2">
    <source>
        <dbReference type="Proteomes" id="UP001286313"/>
    </source>
</evidence>
<keyword evidence="2" id="KW-1185">Reference proteome</keyword>